<protein>
    <recommendedName>
        <fullName evidence="1">DUF6590 domain-containing protein</fullName>
    </recommendedName>
</protein>
<dbReference type="EMBL" id="ML977497">
    <property type="protein sequence ID" value="KAF2134756.1"/>
    <property type="molecule type" value="Genomic_DNA"/>
</dbReference>
<reference evidence="2" key="1">
    <citation type="journal article" date="2020" name="Stud. Mycol.">
        <title>101 Dothideomycetes genomes: a test case for predicting lifestyles and emergence of pathogens.</title>
        <authorList>
            <person name="Haridas S."/>
            <person name="Albert R."/>
            <person name="Binder M."/>
            <person name="Bloem J."/>
            <person name="Labutti K."/>
            <person name="Salamov A."/>
            <person name="Andreopoulos B."/>
            <person name="Baker S."/>
            <person name="Barry K."/>
            <person name="Bills G."/>
            <person name="Bluhm B."/>
            <person name="Cannon C."/>
            <person name="Castanera R."/>
            <person name="Culley D."/>
            <person name="Daum C."/>
            <person name="Ezra D."/>
            <person name="Gonzalez J."/>
            <person name="Henrissat B."/>
            <person name="Kuo A."/>
            <person name="Liang C."/>
            <person name="Lipzen A."/>
            <person name="Lutzoni F."/>
            <person name="Magnuson J."/>
            <person name="Mondo S."/>
            <person name="Nolan M."/>
            <person name="Ohm R."/>
            <person name="Pangilinan J."/>
            <person name="Park H.-J."/>
            <person name="Ramirez L."/>
            <person name="Alfaro M."/>
            <person name="Sun H."/>
            <person name="Tritt A."/>
            <person name="Yoshinaga Y."/>
            <person name="Zwiers L.-H."/>
            <person name="Turgeon B."/>
            <person name="Goodwin S."/>
            <person name="Spatafora J."/>
            <person name="Crous P."/>
            <person name="Grigoriev I."/>
        </authorList>
    </citation>
    <scope>NUCLEOTIDE SEQUENCE</scope>
    <source>
        <strain evidence="2">CBS 119687</strain>
    </source>
</reference>
<accession>A0A6A6AT48</accession>
<sequence>MAQNSDPYMSVHWSEEHQAHYRTRWNGQAWVFWDYIGRRDSLDAHQFTNSLVVQGHPIEGTYNSQNPQSQQSEPLHPSYYVRDGRYFQPGRVFSMLFTEAAGTTVTDYNTTHSAISQVAYGEPVYTQIRRFIVVRHKREFCYAVPIFTYGGRGTTKPGVVAKEHAIAYSYGSQARLLTNEAPLEKNSICVVMNPSERPLHIASRIYFSIHHPIQYNVKVRDLGYVHPSQMQDFQGYWHMENRADTSQDPDITAGAV</sequence>
<gene>
    <name evidence="2" type="ORF">P153DRAFT_329412</name>
</gene>
<dbReference type="OrthoDB" id="3559580at2759"/>
<dbReference type="PANTHER" id="PTHR35391:SF5">
    <property type="entry name" value="DUF6590 DOMAIN-CONTAINING PROTEIN"/>
    <property type="match status" value="1"/>
</dbReference>
<evidence type="ECO:0000313" key="2">
    <source>
        <dbReference type="EMBL" id="KAF2134756.1"/>
    </source>
</evidence>
<evidence type="ECO:0000259" key="1">
    <source>
        <dbReference type="Pfam" id="PF20233"/>
    </source>
</evidence>
<proteinExistence type="predicted"/>
<name>A0A6A6AT48_9PLEO</name>
<evidence type="ECO:0000313" key="3">
    <source>
        <dbReference type="Proteomes" id="UP000799771"/>
    </source>
</evidence>
<dbReference type="PANTHER" id="PTHR35391">
    <property type="entry name" value="C2H2-TYPE DOMAIN-CONTAINING PROTEIN-RELATED"/>
    <property type="match status" value="1"/>
</dbReference>
<feature type="domain" description="DUF6590" evidence="1">
    <location>
        <begin position="85"/>
        <end position="234"/>
    </location>
</feature>
<dbReference type="InterPro" id="IPR046497">
    <property type="entry name" value="DUF6590"/>
</dbReference>
<dbReference type="GeneID" id="54405820"/>
<dbReference type="Pfam" id="PF20233">
    <property type="entry name" value="DUF6590"/>
    <property type="match status" value="1"/>
</dbReference>
<organism evidence="2 3">
    <name type="scientific">Dothidotthia symphoricarpi CBS 119687</name>
    <dbReference type="NCBI Taxonomy" id="1392245"/>
    <lineage>
        <taxon>Eukaryota</taxon>
        <taxon>Fungi</taxon>
        <taxon>Dikarya</taxon>
        <taxon>Ascomycota</taxon>
        <taxon>Pezizomycotina</taxon>
        <taxon>Dothideomycetes</taxon>
        <taxon>Pleosporomycetidae</taxon>
        <taxon>Pleosporales</taxon>
        <taxon>Dothidotthiaceae</taxon>
        <taxon>Dothidotthia</taxon>
    </lineage>
</organism>
<keyword evidence="3" id="KW-1185">Reference proteome</keyword>
<dbReference type="RefSeq" id="XP_033529143.1">
    <property type="nucleotide sequence ID" value="XM_033665388.1"/>
</dbReference>
<dbReference type="Proteomes" id="UP000799771">
    <property type="component" value="Unassembled WGS sequence"/>
</dbReference>
<dbReference type="AlphaFoldDB" id="A0A6A6AT48"/>